<proteinExistence type="inferred from homology"/>
<dbReference type="Proteomes" id="UP000011744">
    <property type="component" value="Unassembled WGS sequence"/>
</dbReference>
<sequence length="260" mass="27642">MSALLIGTHDGVRTITLNRAERHNAFDDALIAELAAAFRDAAIAPGLRAVVLDSTGKSFSAGADLEWMKRMAGYSHAENLADAMALSDMLEAIDACPRPVIGVVQGAAYGGGVGLVACCDLAVAADSATFCLSEVKLGIIPAVISPYVVRAMGGRQARRYAVTAEPFDATEAKATGLVHEVVPAERLGEVRDKWLARLKGNGPQAMSTAKTLIRRAADQPLDDELRTWTAGQIAERRASDEGQEGIRAFLEKRKPAWIEG</sequence>
<dbReference type="SUPFAM" id="SSF52096">
    <property type="entry name" value="ClpP/crotonase"/>
    <property type="match status" value="1"/>
</dbReference>
<comment type="caution">
    <text evidence="2">The sequence shown here is derived from an EMBL/GenBank/DDBJ whole genome shotgun (WGS) entry which is preliminary data.</text>
</comment>
<dbReference type="GO" id="GO:0008300">
    <property type="term" value="P:isoprenoid catabolic process"/>
    <property type="evidence" value="ECO:0007669"/>
    <property type="project" value="TreeGrafter"/>
</dbReference>
<name>M3A7P9_9PROT</name>
<accession>M3A7P9</accession>
<dbReference type="Gene3D" id="3.90.226.10">
    <property type="entry name" value="2-enoyl-CoA Hydratase, Chain A, domain 1"/>
    <property type="match status" value="1"/>
</dbReference>
<dbReference type="GO" id="GO:0003824">
    <property type="term" value="F:catalytic activity"/>
    <property type="evidence" value="ECO:0007669"/>
    <property type="project" value="UniProtKB-ARBA"/>
</dbReference>
<evidence type="ECO:0000313" key="2">
    <source>
        <dbReference type="EMBL" id="EME68818.1"/>
    </source>
</evidence>
<dbReference type="STRING" id="1244869.H261_16428"/>
<dbReference type="InterPro" id="IPR014748">
    <property type="entry name" value="Enoyl-CoA_hydra_C"/>
</dbReference>
<dbReference type="Gene3D" id="1.10.12.10">
    <property type="entry name" value="Lyase 2-enoyl-coa Hydratase, Chain A, domain 2"/>
    <property type="match status" value="1"/>
</dbReference>
<dbReference type="InterPro" id="IPR051683">
    <property type="entry name" value="Enoyl-CoA_Hydratase/Isomerase"/>
</dbReference>
<dbReference type="PANTHER" id="PTHR42964:SF1">
    <property type="entry name" value="POLYKETIDE BIOSYNTHESIS ENOYL-COA HYDRATASE PKSH-RELATED"/>
    <property type="match status" value="1"/>
</dbReference>
<comment type="similarity">
    <text evidence="1">Belongs to the enoyl-CoA hydratase/isomerase family.</text>
</comment>
<dbReference type="Pfam" id="PF00378">
    <property type="entry name" value="ECH_1"/>
    <property type="match status" value="1"/>
</dbReference>
<protein>
    <submittedName>
        <fullName evidence="2">Enoyl-CoA hydratase/carnithine racemase</fullName>
    </submittedName>
</protein>
<dbReference type="PANTHER" id="PTHR42964">
    <property type="entry name" value="ENOYL-COA HYDRATASE"/>
    <property type="match status" value="1"/>
</dbReference>
<reference evidence="2 3" key="1">
    <citation type="journal article" date="2014" name="Genome Announc.">
        <title>Draft Genome Sequence of Magnetospirillum sp. Strain SO-1, a Freshwater Magnetotactic Bacterium Isolated from the Ol'khovka River, Russia.</title>
        <authorList>
            <person name="Grouzdev D.S."/>
            <person name="Dziuba M.V."/>
            <person name="Sukhacheva M.S."/>
            <person name="Mardanov A.V."/>
            <person name="Beletskiy A.V."/>
            <person name="Kuznetsov B.B."/>
            <person name="Skryabin K.G."/>
        </authorList>
    </citation>
    <scope>NUCLEOTIDE SEQUENCE [LARGE SCALE GENOMIC DNA]</scope>
    <source>
        <strain evidence="2 3">SO-1</strain>
    </source>
</reference>
<gene>
    <name evidence="2" type="ORF">H261_16428</name>
</gene>
<dbReference type="OrthoDB" id="9795613at2"/>
<dbReference type="PATRIC" id="fig|1244869.3.peg.3295"/>
<organism evidence="2 3">
    <name type="scientific">Paramagnetospirillum caucaseum</name>
    <dbReference type="NCBI Taxonomy" id="1244869"/>
    <lineage>
        <taxon>Bacteria</taxon>
        <taxon>Pseudomonadati</taxon>
        <taxon>Pseudomonadota</taxon>
        <taxon>Alphaproteobacteria</taxon>
        <taxon>Rhodospirillales</taxon>
        <taxon>Magnetospirillaceae</taxon>
        <taxon>Paramagnetospirillum</taxon>
    </lineage>
</organism>
<dbReference type="EMBL" id="AONQ01000051">
    <property type="protein sequence ID" value="EME68818.1"/>
    <property type="molecule type" value="Genomic_DNA"/>
</dbReference>
<evidence type="ECO:0000313" key="3">
    <source>
        <dbReference type="Proteomes" id="UP000011744"/>
    </source>
</evidence>
<dbReference type="eggNOG" id="COG1024">
    <property type="taxonomic scope" value="Bacteria"/>
</dbReference>
<dbReference type="InterPro" id="IPR001753">
    <property type="entry name" value="Enoyl-CoA_hydra/iso"/>
</dbReference>
<dbReference type="InterPro" id="IPR029045">
    <property type="entry name" value="ClpP/crotonase-like_dom_sf"/>
</dbReference>
<keyword evidence="3" id="KW-1185">Reference proteome</keyword>
<dbReference type="RefSeq" id="WP_008619603.1">
    <property type="nucleotide sequence ID" value="NZ_AONQ01000051.1"/>
</dbReference>
<dbReference type="CDD" id="cd06558">
    <property type="entry name" value="crotonase-like"/>
    <property type="match status" value="1"/>
</dbReference>
<dbReference type="AlphaFoldDB" id="M3A7P9"/>
<evidence type="ECO:0000256" key="1">
    <source>
        <dbReference type="ARBA" id="ARBA00005254"/>
    </source>
</evidence>